<organism evidence="7 8">
    <name type="scientific">Paracraurococcus lichenis</name>
    <dbReference type="NCBI Taxonomy" id="3064888"/>
    <lineage>
        <taxon>Bacteria</taxon>
        <taxon>Pseudomonadati</taxon>
        <taxon>Pseudomonadota</taxon>
        <taxon>Alphaproteobacteria</taxon>
        <taxon>Acetobacterales</taxon>
        <taxon>Roseomonadaceae</taxon>
        <taxon>Paracraurococcus</taxon>
    </lineage>
</organism>
<feature type="region of interest" description="Disordered" evidence="4">
    <location>
        <begin position="66"/>
        <end position="99"/>
    </location>
</feature>
<keyword evidence="2 5" id="KW-1133">Transmembrane helix</keyword>
<keyword evidence="1 5" id="KW-0812">Transmembrane</keyword>
<dbReference type="SUPFAM" id="SSF103473">
    <property type="entry name" value="MFS general substrate transporter"/>
    <property type="match status" value="1"/>
</dbReference>
<dbReference type="PANTHER" id="PTHR43129">
    <property type="entry name" value="FOSMIDOMYCIN RESISTANCE PROTEIN"/>
    <property type="match status" value="1"/>
</dbReference>
<dbReference type="EMBL" id="JAUTWS010000063">
    <property type="protein sequence ID" value="MDO9712932.1"/>
    <property type="molecule type" value="Genomic_DNA"/>
</dbReference>
<evidence type="ECO:0000256" key="3">
    <source>
        <dbReference type="ARBA" id="ARBA00023136"/>
    </source>
</evidence>
<evidence type="ECO:0000256" key="2">
    <source>
        <dbReference type="ARBA" id="ARBA00022989"/>
    </source>
</evidence>
<comment type="caution">
    <text evidence="7">The sequence shown here is derived from an EMBL/GenBank/DDBJ whole genome shotgun (WGS) entry which is preliminary data.</text>
</comment>
<protein>
    <submittedName>
        <fullName evidence="7">MFS transporter</fullName>
    </submittedName>
</protein>
<reference evidence="7 8" key="1">
    <citation type="submission" date="2023-08" db="EMBL/GenBank/DDBJ databases">
        <title>The draft genome sequence of Paracraurococcus sp. LOR1-02.</title>
        <authorList>
            <person name="Kingkaew E."/>
            <person name="Tanasupawat S."/>
        </authorList>
    </citation>
    <scope>NUCLEOTIDE SEQUENCE [LARGE SCALE GENOMIC DNA]</scope>
    <source>
        <strain evidence="7 8">LOR1-02</strain>
    </source>
</reference>
<accession>A0ABT9E9X6</accession>
<feature type="transmembrane region" description="Helical" evidence="5">
    <location>
        <begin position="158"/>
        <end position="180"/>
    </location>
</feature>
<feature type="transmembrane region" description="Helical" evidence="5">
    <location>
        <begin position="411"/>
        <end position="433"/>
    </location>
</feature>
<evidence type="ECO:0000256" key="1">
    <source>
        <dbReference type="ARBA" id="ARBA00022692"/>
    </source>
</evidence>
<feature type="transmembrane region" description="Helical" evidence="5">
    <location>
        <begin position="473"/>
        <end position="495"/>
    </location>
</feature>
<evidence type="ECO:0000256" key="4">
    <source>
        <dbReference type="SAM" id="MobiDB-lite"/>
    </source>
</evidence>
<feature type="transmembrane region" description="Helical" evidence="5">
    <location>
        <begin position="192"/>
        <end position="223"/>
    </location>
</feature>
<dbReference type="Gene3D" id="1.20.1250.20">
    <property type="entry name" value="MFS general substrate transporter like domains"/>
    <property type="match status" value="2"/>
</dbReference>
<dbReference type="PANTHER" id="PTHR43129:SF1">
    <property type="entry name" value="FOSMIDOMYCIN RESISTANCE PROTEIN"/>
    <property type="match status" value="1"/>
</dbReference>
<feature type="compositionally biased region" description="Low complexity" evidence="4">
    <location>
        <begin position="72"/>
        <end position="83"/>
    </location>
</feature>
<gene>
    <name evidence="7" type="ORF">Q7A36_31680</name>
</gene>
<feature type="transmembrane region" description="Helical" evidence="5">
    <location>
        <begin position="353"/>
        <end position="371"/>
    </location>
</feature>
<dbReference type="InterPro" id="IPR011701">
    <property type="entry name" value="MFS"/>
</dbReference>
<dbReference type="InterPro" id="IPR020846">
    <property type="entry name" value="MFS_dom"/>
</dbReference>
<proteinExistence type="predicted"/>
<sequence>MGRVTLADLKPQYSSFVGVREGPHVRCCPYPYEAATDVRDSNIQERGQGRVSFRRKIRDARIPARHRGRTGRVGAPRGGAARTRSLDRGHGRRGEARRAGAAGMIGEGTVQPAPAGGVRRGPGARRTLAVAGTAHALHDGYTDLIYVLLPLWQAEFGLGYGMLAALRGLYAAAMAVLQLPSGWLAERVDGRIVLAIGTALAAGGYALAGFTGSLAGLCGALAISGAGSSTQHPIASAAVARAYGASARGPLGTYNFTGDLGKAAIPGITSLLLTLMPWRGALWLLAAVGAVLAAMILLLMPPVGRVGGARSPRLPGGRGHGGFRLLLVIGVLDTGVRMGLLTFLPFLLQEKGASLPAVGIGLALVFLGGAAGKFACGWLGDRIGVLPTVLVTEGGTAACILGVLALPIVPLFALLPVLGIMLNGTSSVLYGTVPDLTPPDRAERAFALFYTGTIGSGAVSPVFYGLLGDWVGAHWATAATAMVALATLPLAFALAPCLAHIETQECGRPAIGRREPNKAGT</sequence>
<evidence type="ECO:0000259" key="6">
    <source>
        <dbReference type="PROSITE" id="PS50850"/>
    </source>
</evidence>
<feature type="transmembrane region" description="Helical" evidence="5">
    <location>
        <begin position="445"/>
        <end position="467"/>
    </location>
</feature>
<feature type="transmembrane region" description="Helical" evidence="5">
    <location>
        <begin position="383"/>
        <end position="405"/>
    </location>
</feature>
<dbReference type="Proteomes" id="UP001243009">
    <property type="component" value="Unassembled WGS sequence"/>
</dbReference>
<dbReference type="RefSeq" id="WP_305107791.1">
    <property type="nucleotide sequence ID" value="NZ_JAUTWS010000063.1"/>
</dbReference>
<evidence type="ECO:0000313" key="8">
    <source>
        <dbReference type="Proteomes" id="UP001243009"/>
    </source>
</evidence>
<evidence type="ECO:0000256" key="5">
    <source>
        <dbReference type="SAM" id="Phobius"/>
    </source>
</evidence>
<feature type="domain" description="Major facilitator superfamily (MFS) profile" evidence="6">
    <location>
        <begin position="127"/>
        <end position="504"/>
    </location>
</feature>
<evidence type="ECO:0000313" key="7">
    <source>
        <dbReference type="EMBL" id="MDO9712932.1"/>
    </source>
</evidence>
<feature type="transmembrane region" description="Helical" evidence="5">
    <location>
        <begin position="325"/>
        <end position="347"/>
    </location>
</feature>
<dbReference type="PROSITE" id="PS50850">
    <property type="entry name" value="MFS"/>
    <property type="match status" value="1"/>
</dbReference>
<keyword evidence="8" id="KW-1185">Reference proteome</keyword>
<dbReference type="Pfam" id="PF07690">
    <property type="entry name" value="MFS_1"/>
    <property type="match status" value="2"/>
</dbReference>
<keyword evidence="3 5" id="KW-0472">Membrane</keyword>
<feature type="compositionally biased region" description="Basic and acidic residues" evidence="4">
    <location>
        <begin position="84"/>
        <end position="98"/>
    </location>
</feature>
<dbReference type="InterPro" id="IPR036259">
    <property type="entry name" value="MFS_trans_sf"/>
</dbReference>
<name>A0ABT9E9X6_9PROT</name>
<feature type="transmembrane region" description="Helical" evidence="5">
    <location>
        <begin position="281"/>
        <end position="304"/>
    </location>
</feature>